<evidence type="ECO:0000259" key="2">
    <source>
        <dbReference type="Pfam" id="PF10335"/>
    </source>
</evidence>
<reference evidence="3 4" key="1">
    <citation type="submission" date="2015-08" db="EMBL/GenBank/DDBJ databases">
        <title>The complete genome sequence of Bacillus beveridgei MLTeJB.</title>
        <authorList>
            <person name="Hanson T.E."/>
            <person name="Mesa C."/>
            <person name="Basesman S.M."/>
            <person name="Oremland R.S."/>
        </authorList>
    </citation>
    <scope>NUCLEOTIDE SEQUENCE [LARGE SCALE GENOMIC DNA]</scope>
    <source>
        <strain evidence="3 4">MLTeJB</strain>
    </source>
</reference>
<feature type="domain" description="Protein-PII uridylyltransferase N-terminal" evidence="1">
    <location>
        <begin position="38"/>
        <end position="149"/>
    </location>
</feature>
<organism evidence="3 4">
    <name type="scientific">Salisediminibacterium beveridgei</name>
    <dbReference type="NCBI Taxonomy" id="632773"/>
    <lineage>
        <taxon>Bacteria</taxon>
        <taxon>Bacillati</taxon>
        <taxon>Bacillota</taxon>
        <taxon>Bacilli</taxon>
        <taxon>Bacillales</taxon>
        <taxon>Bacillaceae</taxon>
        <taxon>Salisediminibacterium</taxon>
    </lineage>
</organism>
<dbReference type="RefSeq" id="WP_069365031.1">
    <property type="nucleotide sequence ID" value="NZ_CP012502.1"/>
</dbReference>
<dbReference type="OrthoDB" id="9810963at2"/>
<dbReference type="CDD" id="cd05401">
    <property type="entry name" value="NT_GlnE_GlnD_like"/>
    <property type="match status" value="1"/>
</dbReference>
<keyword evidence="4" id="KW-1185">Reference proteome</keyword>
<dbReference type="GO" id="GO:0008773">
    <property type="term" value="F:[protein-PII] uridylyltransferase activity"/>
    <property type="evidence" value="ECO:0007669"/>
    <property type="project" value="InterPro"/>
</dbReference>
<dbReference type="Proteomes" id="UP000094463">
    <property type="component" value="Chromosome"/>
</dbReference>
<feature type="domain" description="DUF294" evidence="2">
    <location>
        <begin position="189"/>
        <end position="316"/>
    </location>
</feature>
<sequence length="330" mass="38110">MDMGTASNPTFHSFESIRDWFHPLIESDNISLSDLHGSHEQCLQSVLSLAQRDQKRARGEAPAPFVFFVMGSAGRMEQARFSDQDHGIFFEGQEGNQTYFLELGERIAEGLAICGYPLCEGKIMASEERWCKNEQGWEKQLQDWIEEDTWESMRYLTIFLDSRVISGDPDFFLSFKKQLMEDTMSNNPRVVKRLADNVGHRKKGKGVLGQFFTEQKGEYKGLLDFRETVLFPYVHAARILAFSYAITDASTINRFIALQNHLEQTEKIKESFHSALQFRLKHHQGSTRNSTHYLDPALWSTEEKKQVRYWMKTGKQTLDDAIRHAEYKGG</sequence>
<dbReference type="InterPro" id="IPR018821">
    <property type="entry name" value="DUF294_put_nucleoTrafse_sb-bd"/>
</dbReference>
<name>A0A1D7QVM2_9BACI</name>
<dbReference type="Pfam" id="PF10335">
    <property type="entry name" value="DUF294_C"/>
    <property type="match status" value="1"/>
</dbReference>
<evidence type="ECO:0000313" key="3">
    <source>
        <dbReference type="EMBL" id="AOM83008.1"/>
    </source>
</evidence>
<proteinExistence type="predicted"/>
<evidence type="ECO:0000259" key="1">
    <source>
        <dbReference type="Pfam" id="PF03445"/>
    </source>
</evidence>
<dbReference type="Pfam" id="PF03445">
    <property type="entry name" value="DUF294"/>
    <property type="match status" value="1"/>
</dbReference>
<evidence type="ECO:0000313" key="4">
    <source>
        <dbReference type="Proteomes" id="UP000094463"/>
    </source>
</evidence>
<dbReference type="InterPro" id="IPR005105">
    <property type="entry name" value="GlnD_Uridyltrans_N"/>
</dbReference>
<dbReference type="STRING" id="632773.BBEV_1647"/>
<accession>A0A1D7QVM2</accession>
<dbReference type="EMBL" id="CP012502">
    <property type="protein sequence ID" value="AOM83008.1"/>
    <property type="molecule type" value="Genomic_DNA"/>
</dbReference>
<dbReference type="KEGG" id="bbev:BBEV_1647"/>
<dbReference type="PATRIC" id="fig|632773.3.peg.1730"/>
<protein>
    <submittedName>
        <fullName evidence="3">CBS Domain-Containing Protein</fullName>
    </submittedName>
</protein>
<gene>
    <name evidence="3" type="ORF">BBEV_1647</name>
</gene>
<dbReference type="AlphaFoldDB" id="A0A1D7QVM2"/>